<name>A0ABN5YPN3_9MYCO</name>
<evidence type="ECO:0000313" key="3">
    <source>
        <dbReference type="Proteomes" id="UP000465609"/>
    </source>
</evidence>
<dbReference type="Gene3D" id="1.40.20.10">
    <property type="entry name" value="CHAD domain"/>
    <property type="match status" value="1"/>
</dbReference>
<sequence length="384" mass="41785">MSQPVLRGVWPQSVDTVYFDTASHDLAAHRVSLRRCTGGGNAGWQLTLPAGPNADTHTRIPLKGDDESVPDALRDTVLAIVRDRPLVPVAPAGTGHRVSKQAVRKLDSAHRAVSEQIEKLLEWDRAVRVDAPDGVHQMRVTIRTIRSLLQASPAAFGLANDASLLEELRELATVLGMARDAEVLADRYQRALDELPAKLIRGPIRDRLIDGAHDRYRTGLRASVTAMRSSRYFRLLDALDSLTGIQSSAAATPVTPSAAKNIADGYERIRKRVNAAATADAEHHDVMLHRIRKSAKRLRYIAAAGGATKVSDAAKVIQTLLGDHQDSVVSRANLAEQVEAANAAGEDTFTYGLLYQQETDLAHDCERELPAALKSLKRAVHTVV</sequence>
<dbReference type="CDD" id="cd07374">
    <property type="entry name" value="CYTH-like_Pase"/>
    <property type="match status" value="1"/>
</dbReference>
<keyword evidence="3" id="KW-1185">Reference proteome</keyword>
<evidence type="ECO:0000313" key="2">
    <source>
        <dbReference type="EMBL" id="BBX82942.1"/>
    </source>
</evidence>
<dbReference type="RefSeq" id="WP_138230970.1">
    <property type="nucleotide sequence ID" value="NZ_AP022577.1"/>
</dbReference>
<dbReference type="EMBL" id="AP022577">
    <property type="protein sequence ID" value="BBX82942.1"/>
    <property type="molecule type" value="Genomic_DNA"/>
</dbReference>
<dbReference type="PANTHER" id="PTHR39339">
    <property type="entry name" value="SLR1444 PROTEIN"/>
    <property type="match status" value="1"/>
</dbReference>
<accession>A0ABN5YPN3</accession>
<reference evidence="2 3" key="1">
    <citation type="journal article" date="2019" name="Emerg. Microbes Infect.">
        <title>Comprehensive subspecies identification of 175 nontuberculous mycobacteria species based on 7547 genomic profiles.</title>
        <authorList>
            <person name="Matsumoto Y."/>
            <person name="Kinjo T."/>
            <person name="Motooka D."/>
            <person name="Nabeya D."/>
            <person name="Jung N."/>
            <person name="Uechi K."/>
            <person name="Horii T."/>
            <person name="Iida T."/>
            <person name="Fujita J."/>
            <person name="Nakamura S."/>
        </authorList>
    </citation>
    <scope>NUCLEOTIDE SEQUENCE [LARGE SCALE GENOMIC DNA]</scope>
    <source>
        <strain evidence="2 3">JCM 15296</strain>
    </source>
</reference>
<protein>
    <recommendedName>
        <fullName evidence="1">CHAD domain-containing protein</fullName>
    </recommendedName>
</protein>
<dbReference type="InterPro" id="IPR033469">
    <property type="entry name" value="CYTH-like_dom_sf"/>
</dbReference>
<dbReference type="InterPro" id="IPR007899">
    <property type="entry name" value="CHAD_dom"/>
</dbReference>
<dbReference type="Proteomes" id="UP000465609">
    <property type="component" value="Chromosome"/>
</dbReference>
<gene>
    <name evidence="2" type="ORF">MAUB_08150</name>
</gene>
<organism evidence="2 3">
    <name type="scientific">Mycolicibacterium aubagnense</name>
    <dbReference type="NCBI Taxonomy" id="319707"/>
    <lineage>
        <taxon>Bacteria</taxon>
        <taxon>Bacillati</taxon>
        <taxon>Actinomycetota</taxon>
        <taxon>Actinomycetes</taxon>
        <taxon>Mycobacteriales</taxon>
        <taxon>Mycobacteriaceae</taxon>
        <taxon>Mycolicibacterium</taxon>
    </lineage>
</organism>
<evidence type="ECO:0000259" key="1">
    <source>
        <dbReference type="PROSITE" id="PS51708"/>
    </source>
</evidence>
<dbReference type="Pfam" id="PF05235">
    <property type="entry name" value="CHAD"/>
    <property type="match status" value="1"/>
</dbReference>
<dbReference type="PROSITE" id="PS51708">
    <property type="entry name" value="CHAD"/>
    <property type="match status" value="1"/>
</dbReference>
<dbReference type="InterPro" id="IPR038186">
    <property type="entry name" value="CHAD_dom_sf"/>
</dbReference>
<dbReference type="SUPFAM" id="SSF55154">
    <property type="entry name" value="CYTH-like phosphatases"/>
    <property type="match status" value="1"/>
</dbReference>
<dbReference type="SMART" id="SM00880">
    <property type="entry name" value="CHAD"/>
    <property type="match status" value="1"/>
</dbReference>
<feature type="domain" description="CHAD" evidence="1">
    <location>
        <begin position="102"/>
        <end position="378"/>
    </location>
</feature>
<proteinExistence type="predicted"/>
<dbReference type="PANTHER" id="PTHR39339:SF1">
    <property type="entry name" value="CHAD DOMAIN-CONTAINING PROTEIN"/>
    <property type="match status" value="1"/>
</dbReference>